<feature type="coiled-coil region" evidence="1">
    <location>
        <begin position="82"/>
        <end position="109"/>
    </location>
</feature>
<gene>
    <name evidence="2" type="ORF">A2645_00120</name>
</gene>
<evidence type="ECO:0000313" key="2">
    <source>
        <dbReference type="EMBL" id="OGI61420.1"/>
    </source>
</evidence>
<sequence>MKYEGKISRKKKEVKLTYWSYDNNPDNIKLPMAYMGGSLSEYWTNLIVSKEVPENELEFETNYWLKRITRDTNEKLFVCFPKNLYEKVVQELEKNKENFNINLNKVRDKRLCKSVAYHDNFAVVLSGNVSYTIEEKDLIKDKISGINLCRYDWRYRSFIKNLFFAPVAKTGGVDGRPKENHFWSRIRAYVKGLFFPLKHELNLHKMEQFAN</sequence>
<dbReference type="STRING" id="1801735.A2645_00120"/>
<dbReference type="EMBL" id="MFTL01000019">
    <property type="protein sequence ID" value="OGI61420.1"/>
    <property type="molecule type" value="Genomic_DNA"/>
</dbReference>
<dbReference type="AlphaFoldDB" id="A0A1F6UVF8"/>
<keyword evidence="1" id="KW-0175">Coiled coil</keyword>
<comment type="caution">
    <text evidence="2">The sequence shown here is derived from an EMBL/GenBank/DDBJ whole genome shotgun (WGS) entry which is preliminary data.</text>
</comment>
<organism evidence="2 3">
    <name type="scientific">Candidatus Nomurabacteria bacterium RIFCSPHIGHO2_01_FULL_39_9</name>
    <dbReference type="NCBI Taxonomy" id="1801735"/>
    <lineage>
        <taxon>Bacteria</taxon>
        <taxon>Candidatus Nomuraibacteriota</taxon>
    </lineage>
</organism>
<name>A0A1F6UVF8_9BACT</name>
<reference evidence="2 3" key="1">
    <citation type="journal article" date="2016" name="Nat. Commun.">
        <title>Thousands of microbial genomes shed light on interconnected biogeochemical processes in an aquifer system.</title>
        <authorList>
            <person name="Anantharaman K."/>
            <person name="Brown C.T."/>
            <person name="Hug L.A."/>
            <person name="Sharon I."/>
            <person name="Castelle C.J."/>
            <person name="Probst A.J."/>
            <person name="Thomas B.C."/>
            <person name="Singh A."/>
            <person name="Wilkins M.J."/>
            <person name="Karaoz U."/>
            <person name="Brodie E.L."/>
            <person name="Williams K.H."/>
            <person name="Hubbard S.S."/>
            <person name="Banfield J.F."/>
        </authorList>
    </citation>
    <scope>NUCLEOTIDE SEQUENCE [LARGE SCALE GENOMIC DNA]</scope>
</reference>
<proteinExistence type="predicted"/>
<evidence type="ECO:0000256" key="1">
    <source>
        <dbReference type="SAM" id="Coils"/>
    </source>
</evidence>
<evidence type="ECO:0000313" key="3">
    <source>
        <dbReference type="Proteomes" id="UP000182253"/>
    </source>
</evidence>
<protein>
    <submittedName>
        <fullName evidence="2">Uncharacterized protein</fullName>
    </submittedName>
</protein>
<dbReference type="Proteomes" id="UP000182253">
    <property type="component" value="Unassembled WGS sequence"/>
</dbReference>
<accession>A0A1F6UVF8</accession>